<dbReference type="SUPFAM" id="SSF53335">
    <property type="entry name" value="S-adenosyl-L-methionine-dependent methyltransferases"/>
    <property type="match status" value="1"/>
</dbReference>
<comment type="subcellular location">
    <subcellularLocation>
        <location evidence="1">Cytoplasm</location>
    </subcellularLocation>
</comment>
<dbReference type="RefSeq" id="WP_289230857.1">
    <property type="nucleotide sequence ID" value="NZ_AP027735.1"/>
</dbReference>
<evidence type="ECO:0000256" key="1">
    <source>
        <dbReference type="ARBA" id="ARBA00004496"/>
    </source>
</evidence>
<keyword evidence="8" id="KW-0949">S-adenosyl-L-methionine</keyword>
<evidence type="ECO:0000256" key="4">
    <source>
        <dbReference type="ARBA" id="ARBA00013346"/>
    </source>
</evidence>
<evidence type="ECO:0000256" key="2">
    <source>
        <dbReference type="ARBA" id="ARBA00005369"/>
    </source>
</evidence>
<evidence type="ECO:0000256" key="11">
    <source>
        <dbReference type="ARBA" id="ARBA00031350"/>
    </source>
</evidence>
<dbReference type="Proteomes" id="UP001321421">
    <property type="component" value="Chromosome"/>
</dbReference>
<evidence type="ECO:0000256" key="8">
    <source>
        <dbReference type="ARBA" id="ARBA00022691"/>
    </source>
</evidence>
<protein>
    <recommendedName>
        <fullName evidence="4">Protein-L-isoaspartate O-methyltransferase</fullName>
        <ecNumber evidence="3">2.1.1.77</ecNumber>
    </recommendedName>
    <alternativeName>
        <fullName evidence="11">L-isoaspartyl protein carboxyl methyltransferase</fullName>
    </alternativeName>
    <alternativeName>
        <fullName evidence="9">Protein L-isoaspartyl methyltransferase</fullName>
    </alternativeName>
    <alternativeName>
        <fullName evidence="10">Protein-beta-aspartate methyltransferase</fullName>
    </alternativeName>
</protein>
<dbReference type="EMBL" id="AP027735">
    <property type="protein sequence ID" value="BDZ58425.1"/>
    <property type="molecule type" value="Genomic_DNA"/>
</dbReference>
<accession>A0ABM8HBX5</accession>
<dbReference type="InterPro" id="IPR000682">
    <property type="entry name" value="PCMT"/>
</dbReference>
<organism evidence="12 13">
    <name type="scientific">Barrientosiimonas endolithica</name>
    <dbReference type="NCBI Taxonomy" id="1535208"/>
    <lineage>
        <taxon>Bacteria</taxon>
        <taxon>Bacillati</taxon>
        <taxon>Actinomycetota</taxon>
        <taxon>Actinomycetes</taxon>
        <taxon>Micrococcales</taxon>
        <taxon>Dermacoccaceae</taxon>
        <taxon>Barrientosiimonas</taxon>
    </lineage>
</organism>
<dbReference type="Pfam" id="PF01135">
    <property type="entry name" value="PCMT"/>
    <property type="match status" value="1"/>
</dbReference>
<comment type="similarity">
    <text evidence="2">Belongs to the methyltransferase superfamily. L-isoaspartyl/D-aspartyl protein methyltransferase family.</text>
</comment>
<keyword evidence="13" id="KW-1185">Reference proteome</keyword>
<keyword evidence="6" id="KW-0489">Methyltransferase</keyword>
<dbReference type="InterPro" id="IPR029063">
    <property type="entry name" value="SAM-dependent_MTases_sf"/>
</dbReference>
<reference evidence="13" key="1">
    <citation type="journal article" date="2019" name="Int. J. Syst. Evol. Microbiol.">
        <title>The Global Catalogue of Microorganisms (GCM) 10K type strain sequencing project: providing services to taxonomists for standard genome sequencing and annotation.</title>
        <authorList>
            <consortium name="The Broad Institute Genomics Platform"/>
            <consortium name="The Broad Institute Genome Sequencing Center for Infectious Disease"/>
            <person name="Wu L."/>
            <person name="Ma J."/>
        </authorList>
    </citation>
    <scope>NUCLEOTIDE SEQUENCE [LARGE SCALE GENOMIC DNA]</scope>
    <source>
        <strain evidence="13">NBRC 110608</strain>
    </source>
</reference>
<dbReference type="PANTHER" id="PTHR11579">
    <property type="entry name" value="PROTEIN-L-ISOASPARTATE O-METHYLTRANSFERASE"/>
    <property type="match status" value="1"/>
</dbReference>
<name>A0ABM8HBX5_9MICO</name>
<evidence type="ECO:0000256" key="10">
    <source>
        <dbReference type="ARBA" id="ARBA00031323"/>
    </source>
</evidence>
<evidence type="ECO:0000256" key="5">
    <source>
        <dbReference type="ARBA" id="ARBA00022490"/>
    </source>
</evidence>
<dbReference type="CDD" id="cd02440">
    <property type="entry name" value="AdoMet_MTases"/>
    <property type="match status" value="1"/>
</dbReference>
<dbReference type="EC" id="2.1.1.77" evidence="3"/>
<dbReference type="Gene3D" id="3.40.50.150">
    <property type="entry name" value="Vaccinia Virus protein VP39"/>
    <property type="match status" value="1"/>
</dbReference>
<proteinExistence type="inferred from homology"/>
<keyword evidence="7" id="KW-0808">Transferase</keyword>
<evidence type="ECO:0000313" key="13">
    <source>
        <dbReference type="Proteomes" id="UP001321421"/>
    </source>
</evidence>
<evidence type="ECO:0000256" key="7">
    <source>
        <dbReference type="ARBA" id="ARBA00022679"/>
    </source>
</evidence>
<evidence type="ECO:0000313" key="12">
    <source>
        <dbReference type="EMBL" id="BDZ58425.1"/>
    </source>
</evidence>
<dbReference type="PANTHER" id="PTHR11579:SF0">
    <property type="entry name" value="PROTEIN-L-ISOASPARTATE(D-ASPARTATE) O-METHYLTRANSFERASE"/>
    <property type="match status" value="1"/>
</dbReference>
<evidence type="ECO:0000256" key="6">
    <source>
        <dbReference type="ARBA" id="ARBA00022603"/>
    </source>
</evidence>
<evidence type="ECO:0000256" key="3">
    <source>
        <dbReference type="ARBA" id="ARBA00011890"/>
    </source>
</evidence>
<gene>
    <name evidence="12" type="ORF">GCM10025872_20820</name>
</gene>
<keyword evidence="5" id="KW-0963">Cytoplasm</keyword>
<sequence>MAQRTPDAAIEAAMQRSPRARFLTPDQQANADLDRALPLMRGQTCSQPTTVRNLLRLLDVRPGQRVLDVGSGSGWTTALLASLVGDEGQVLGLELEPDLVAFGSRNLAATEQLQASIRQAEPGVLGAPDEAPWDRILVSAMAGELPASLVAQLAPDGVLVIPVGGELLRVTDASVEGHGPYLFVPLR</sequence>
<evidence type="ECO:0000256" key="9">
    <source>
        <dbReference type="ARBA" id="ARBA00030757"/>
    </source>
</evidence>